<dbReference type="Proteomes" id="UP000663874">
    <property type="component" value="Unassembled WGS sequence"/>
</dbReference>
<dbReference type="EMBL" id="CAJNOU010002952">
    <property type="protein sequence ID" value="CAF1360987.1"/>
    <property type="molecule type" value="Genomic_DNA"/>
</dbReference>
<accession>A0A815I485</accession>
<evidence type="ECO:0000313" key="3">
    <source>
        <dbReference type="EMBL" id="CAF3987247.1"/>
    </source>
</evidence>
<comment type="caution">
    <text evidence="2">The sequence shown here is derived from an EMBL/GenBank/DDBJ whole genome shotgun (WGS) entry which is preliminary data.</text>
</comment>
<gene>
    <name evidence="3" type="ORF">FNK824_LOCUS25197</name>
    <name evidence="4" type="ORF">OTI717_LOCUS33113</name>
    <name evidence="1" type="ORF">RFH988_LOCUS26313</name>
    <name evidence="2" type="ORF">SEV965_LOCUS29372</name>
</gene>
<dbReference type="Proteomes" id="UP000663882">
    <property type="component" value="Unassembled WGS sequence"/>
</dbReference>
<evidence type="ECO:0000313" key="2">
    <source>
        <dbReference type="EMBL" id="CAF1360987.1"/>
    </source>
</evidence>
<dbReference type="OrthoDB" id="419317at2759"/>
<evidence type="ECO:0000313" key="4">
    <source>
        <dbReference type="EMBL" id="CAF4079465.1"/>
    </source>
</evidence>
<dbReference type="EMBL" id="CAJOBE010005843">
    <property type="protein sequence ID" value="CAF3987247.1"/>
    <property type="molecule type" value="Genomic_DNA"/>
</dbReference>
<organism evidence="2 5">
    <name type="scientific">Rotaria sordida</name>
    <dbReference type="NCBI Taxonomy" id="392033"/>
    <lineage>
        <taxon>Eukaryota</taxon>
        <taxon>Metazoa</taxon>
        <taxon>Spiralia</taxon>
        <taxon>Gnathifera</taxon>
        <taxon>Rotifera</taxon>
        <taxon>Eurotatoria</taxon>
        <taxon>Bdelloidea</taxon>
        <taxon>Philodinida</taxon>
        <taxon>Philodinidae</taxon>
        <taxon>Rotaria</taxon>
    </lineage>
</organism>
<evidence type="ECO:0000313" key="1">
    <source>
        <dbReference type="EMBL" id="CAF1233879.1"/>
    </source>
</evidence>
<proteinExistence type="predicted"/>
<evidence type="ECO:0000313" key="5">
    <source>
        <dbReference type="Proteomes" id="UP000663889"/>
    </source>
</evidence>
<dbReference type="EMBL" id="CAJOAX010010679">
    <property type="protein sequence ID" value="CAF4079465.1"/>
    <property type="molecule type" value="Genomic_DNA"/>
</dbReference>
<dbReference type="EMBL" id="CAJNOO010002078">
    <property type="protein sequence ID" value="CAF1233879.1"/>
    <property type="molecule type" value="Genomic_DNA"/>
</dbReference>
<name>A0A815I485_9BILA</name>
<protein>
    <recommendedName>
        <fullName evidence="6">RING-type domain-containing protein</fullName>
    </recommendedName>
</protein>
<evidence type="ECO:0008006" key="6">
    <source>
        <dbReference type="Google" id="ProtNLM"/>
    </source>
</evidence>
<dbReference type="Proteomes" id="UP000663823">
    <property type="component" value="Unassembled WGS sequence"/>
</dbReference>
<sequence>MGSVNFRLVTHGEEIEENDSKKFTELKNKIKNGTIIYVCQRIDGGSGLVDIDSHRATIIVDLQDELRKVNTQQPNVECAICTEEKSCIRLCCSTIICKECFPNYFIYYNYTLPCLICDRIIPYEKIFVTKQFISSLNQLDEITMMLRNIDFQICTCGAFAINSTITTKSTQTTTAPANINYSMRDSLM</sequence>
<dbReference type="AlphaFoldDB" id="A0A815I485"/>
<reference evidence="2" key="1">
    <citation type="submission" date="2021-02" db="EMBL/GenBank/DDBJ databases">
        <authorList>
            <person name="Nowell W R."/>
        </authorList>
    </citation>
    <scope>NUCLEOTIDE SEQUENCE</scope>
</reference>
<dbReference type="Proteomes" id="UP000663889">
    <property type="component" value="Unassembled WGS sequence"/>
</dbReference>